<sequence>MACFVSHSWCRKISDFSKTLIINWKGTIEKELFLITINHFIINI</sequence>
<dbReference type="Proteomes" id="UP000215002">
    <property type="component" value="Chromosome"/>
</dbReference>
<dbReference type="EMBL" id="CP022743">
    <property type="protein sequence ID" value="ASU33013.1"/>
    <property type="molecule type" value="Genomic_DNA"/>
</dbReference>
<reference evidence="1 2" key="1">
    <citation type="submission" date="2017-08" db="EMBL/GenBank/DDBJ databases">
        <title>Complete genome sequence of Mucilaginibacter sp. strain BJC16-A31.</title>
        <authorList>
            <consortium name="Henan University of Science and Technology"/>
            <person name="You X."/>
        </authorList>
    </citation>
    <scope>NUCLEOTIDE SEQUENCE [LARGE SCALE GENOMIC DNA]</scope>
    <source>
        <strain evidence="1 2">BJC16-A31</strain>
    </source>
</reference>
<evidence type="ECO:0000313" key="1">
    <source>
        <dbReference type="EMBL" id="ASU33013.1"/>
    </source>
</evidence>
<evidence type="ECO:0000313" key="2">
    <source>
        <dbReference type="Proteomes" id="UP000215002"/>
    </source>
</evidence>
<dbReference type="KEGG" id="muc:MuYL_1113"/>
<dbReference type="AlphaFoldDB" id="A0A223NT31"/>
<keyword evidence="2" id="KW-1185">Reference proteome</keyword>
<protein>
    <submittedName>
        <fullName evidence="1">Uncharacterized protein</fullName>
    </submittedName>
</protein>
<accession>A0A223NT31</accession>
<organism evidence="1 2">
    <name type="scientific">Mucilaginibacter xinganensis</name>
    <dbReference type="NCBI Taxonomy" id="1234841"/>
    <lineage>
        <taxon>Bacteria</taxon>
        <taxon>Pseudomonadati</taxon>
        <taxon>Bacteroidota</taxon>
        <taxon>Sphingobacteriia</taxon>
        <taxon>Sphingobacteriales</taxon>
        <taxon>Sphingobacteriaceae</taxon>
        <taxon>Mucilaginibacter</taxon>
    </lineage>
</organism>
<name>A0A223NT31_9SPHI</name>
<proteinExistence type="predicted"/>
<gene>
    <name evidence="1" type="ORF">MuYL_1113</name>
</gene>